<feature type="compositionally biased region" description="Basic and acidic residues" evidence="1">
    <location>
        <begin position="13"/>
        <end position="30"/>
    </location>
</feature>
<evidence type="ECO:0000259" key="2">
    <source>
        <dbReference type="PROSITE" id="PS50309"/>
    </source>
</evidence>
<feature type="compositionally biased region" description="Polar residues" evidence="1">
    <location>
        <begin position="1161"/>
        <end position="1174"/>
    </location>
</feature>
<feature type="compositionally biased region" description="Basic and acidic residues" evidence="1">
    <location>
        <begin position="1147"/>
        <end position="1159"/>
    </location>
</feature>
<accession>A0A8J2PJL3</accession>
<sequence length="1174" mass="131690">MQFLAEDSSPEIPARRSLSDPTIKPRETHRVGTPYPIAKKQPLPSRIPRLATGIHHYSTTGISRNRFSLRRAIPPSGSKPDFFPNQCVPSVTTIFHPRELVVTPFPDQSQEFCDTPISPPVVQLYRQSSRARKHLFKAQQSFHYQNKAPSRGFESKARANLATPSPTLTQNHSINFPVRHQKVLDSEGYLQGPHSTHNRRIELYGRPITDNQSENDHDHGDCLSSKGRPPLPPNVFKSCAQTKPRLATATLSQGNTILEQHPSTACSNTFCQSRASSRSGLYSPQYSQYSPKQQSPRVNPPLVGSPSSTSVLSKVHEVESCTNLLSKKPVLTPDSSVKCPLCSTKGTCHLHHRTMCSRYMTDLEWRICHAVNIYVYKNGEEGQTPVLIHIPPSKKKNMRCVMSVIQERICYPIGYAKYLYRMNGKKITTPCELEMYNNYVVASNYDKCFKCVCYSRRKSPLLVLAKESKHVRELRLKNYQYELYLARKRCGEERLACDGEYCGQQDFYGPTPPVANPAAQIGAGFRTQGPIMPSKCPPKRKKCADCECAPGSTILMYPNMEPYEYTINTCTISTAPLKDPEMLKKSNDSDDIMTPSGRYKSINDDDSLFYSAKKKKLNRGVIDVSGEKKKFFYSETDRQSIGESDAEEIHKRKYNPVYSTEEVSESEVPGNKFNKSIKTVRLEQAAPMSKDSHLLKNVNSIPFHPTESNGKGDANSPIPMELPRNLLSEVMEPPGTPAVESESAIVEDESRPMTESLQNESTQSIVVDGPIVSAPSRSYTILGTVGDGSAENQQSSQINRQIVSQTSTLPSTSYHQKPSESSIIKSEGMASPSRLSYKDTNNNIIANVKSSRKVNPEMSQFQPDVNLYTVGASPSIYLARNQPYPCYGPGPGNYYVQQTSSPKYSQAQLQQIYPMEVLNQRQPYGSIVVDGNARYSSSCGNCYSTDEVDIPFSPLYQRSLVEPLTPYVQVPPPYITTTSNNQQFSYHRTDVPSYTTSRNMGLVAIRKPSRRNVAIQMGEPSSLESQVTLHPYDSSQGLTSTSPRLSQQQIFYQTPNYFYHSSPGNPPGSNNVVTPKPPVPISQPETPVQQDHQRQQSSQRSSHQHQTNQQHNQDVNDSVLPPPTGYRDGLYEHRSGRAFAKHSSRSGRHEEKINNKENNEYLQLQDTRQSRTWK</sequence>
<reference evidence="3" key="1">
    <citation type="submission" date="2021-06" db="EMBL/GenBank/DDBJ databases">
        <authorList>
            <person name="Hodson N. C."/>
            <person name="Mongue J. A."/>
            <person name="Jaron S. K."/>
        </authorList>
    </citation>
    <scope>NUCLEOTIDE SEQUENCE</scope>
</reference>
<feature type="domain" description="Doublecortin" evidence="2">
    <location>
        <begin position="371"/>
        <end position="455"/>
    </location>
</feature>
<dbReference type="Proteomes" id="UP000708208">
    <property type="component" value="Unassembled WGS sequence"/>
</dbReference>
<keyword evidence="4" id="KW-1185">Reference proteome</keyword>
<feature type="region of interest" description="Disordered" evidence="1">
    <location>
        <begin position="282"/>
        <end position="309"/>
    </location>
</feature>
<feature type="region of interest" description="Disordered" evidence="1">
    <location>
        <begin position="806"/>
        <end position="836"/>
    </location>
</feature>
<evidence type="ECO:0000313" key="3">
    <source>
        <dbReference type="EMBL" id="CAG7824969.1"/>
    </source>
</evidence>
<dbReference type="SMART" id="SM00537">
    <property type="entry name" value="DCX"/>
    <property type="match status" value="1"/>
</dbReference>
<name>A0A8J2PJL3_9HEXA</name>
<evidence type="ECO:0000256" key="1">
    <source>
        <dbReference type="SAM" id="MobiDB-lite"/>
    </source>
</evidence>
<protein>
    <recommendedName>
        <fullName evidence="2">Doublecortin domain-containing protein</fullName>
    </recommendedName>
</protein>
<feature type="compositionally biased region" description="Polar residues" evidence="1">
    <location>
        <begin position="806"/>
        <end position="824"/>
    </location>
</feature>
<dbReference type="PROSITE" id="PS50309">
    <property type="entry name" value="DC"/>
    <property type="match status" value="1"/>
</dbReference>
<comment type="caution">
    <text evidence="3">The sequence shown here is derived from an EMBL/GenBank/DDBJ whole genome shotgun (WGS) entry which is preliminary data.</text>
</comment>
<feature type="region of interest" description="Disordered" evidence="1">
    <location>
        <begin position="1056"/>
        <end position="1174"/>
    </location>
</feature>
<dbReference type="OrthoDB" id="47802at2759"/>
<evidence type="ECO:0000313" key="4">
    <source>
        <dbReference type="Proteomes" id="UP000708208"/>
    </source>
</evidence>
<feature type="compositionally biased region" description="Low complexity" evidence="1">
    <location>
        <begin position="1095"/>
        <end position="1113"/>
    </location>
</feature>
<gene>
    <name evidence="3" type="ORF">AFUS01_LOCUS35099</name>
</gene>
<organism evidence="3 4">
    <name type="scientific">Allacma fusca</name>
    <dbReference type="NCBI Taxonomy" id="39272"/>
    <lineage>
        <taxon>Eukaryota</taxon>
        <taxon>Metazoa</taxon>
        <taxon>Ecdysozoa</taxon>
        <taxon>Arthropoda</taxon>
        <taxon>Hexapoda</taxon>
        <taxon>Collembola</taxon>
        <taxon>Symphypleona</taxon>
        <taxon>Sminthuridae</taxon>
        <taxon>Allacma</taxon>
    </lineage>
</organism>
<dbReference type="GO" id="GO:0035556">
    <property type="term" value="P:intracellular signal transduction"/>
    <property type="evidence" value="ECO:0007669"/>
    <property type="project" value="InterPro"/>
</dbReference>
<dbReference type="AlphaFoldDB" id="A0A8J2PJL3"/>
<feature type="compositionally biased region" description="Low complexity" evidence="1">
    <location>
        <begin position="282"/>
        <end position="296"/>
    </location>
</feature>
<feature type="region of interest" description="Disordered" evidence="1">
    <location>
        <begin position="206"/>
        <end position="231"/>
    </location>
</feature>
<dbReference type="InterPro" id="IPR003533">
    <property type="entry name" value="Doublecortin_dom"/>
</dbReference>
<feature type="region of interest" description="Disordered" evidence="1">
    <location>
        <begin position="1"/>
        <end position="42"/>
    </location>
</feature>
<proteinExistence type="predicted"/>
<dbReference type="EMBL" id="CAJVCH010534552">
    <property type="protein sequence ID" value="CAG7824969.1"/>
    <property type="molecule type" value="Genomic_DNA"/>
</dbReference>